<evidence type="ECO:0000313" key="2">
    <source>
        <dbReference type="EMBL" id="JAP94076.1"/>
    </source>
</evidence>
<dbReference type="InterPro" id="IPR036322">
    <property type="entry name" value="WD40_repeat_dom_sf"/>
</dbReference>
<organism evidence="2">
    <name type="scientific">Trepomonas sp. PC1</name>
    <dbReference type="NCBI Taxonomy" id="1076344"/>
    <lineage>
        <taxon>Eukaryota</taxon>
        <taxon>Metamonada</taxon>
        <taxon>Diplomonadida</taxon>
        <taxon>Hexamitidae</taxon>
        <taxon>Hexamitinae</taxon>
        <taxon>Trepomonas</taxon>
    </lineage>
</organism>
<name>A0A146KF04_9EUKA</name>
<feature type="compositionally biased region" description="Basic and acidic residues" evidence="1">
    <location>
        <begin position="402"/>
        <end position="415"/>
    </location>
</feature>
<feature type="region of interest" description="Disordered" evidence="1">
    <location>
        <begin position="388"/>
        <end position="415"/>
    </location>
</feature>
<feature type="non-terminal residue" evidence="2">
    <location>
        <position position="1"/>
    </location>
</feature>
<evidence type="ECO:0008006" key="3">
    <source>
        <dbReference type="Google" id="ProtNLM"/>
    </source>
</evidence>
<dbReference type="EMBL" id="GDID01002530">
    <property type="protein sequence ID" value="JAP94076.1"/>
    <property type="molecule type" value="Transcribed_RNA"/>
</dbReference>
<dbReference type="SUPFAM" id="SSF50978">
    <property type="entry name" value="WD40 repeat-like"/>
    <property type="match status" value="1"/>
</dbReference>
<feature type="region of interest" description="Disordered" evidence="1">
    <location>
        <begin position="335"/>
        <end position="376"/>
    </location>
</feature>
<sequence>LSIETEGTVTAVQFSPDSPLTLAYGTILKQFVIRKLVGPEVMTDSEVDSDIDFENRYKPHSEIIVKLQTNDVIRQIMWEIVDQKNIIYLCQKKMLQIYELSDDKLTLLDEYPVKQLISTIFVDNDQILIGCDNGDVMCLNKSLKLLKTLQDAADYISQIQMNNYISITSGDGTLYIYDYDYKRINLSATEELDFTAHIQFGDFCAVGTNDNKILLYKTSNPVLPVQKMKFTAEIEVMQHYERIILVGLSNGQLRGLLQQPFKDTGILANIGKKPLLLLSTNADQSLVVCGGGEAKLTVLNFGWLVGVENEMEVQNGLQKEKEVIEIEEEFEELEEEAEPSDLAQLSSDVDDSEETESEKGGYKKVIKPGHLDSDSSFSDFFKFDKKEMSHKDKVKSGSYGKGRKDSEKKEFFKDM</sequence>
<dbReference type="Gene3D" id="2.130.10.10">
    <property type="entry name" value="YVTN repeat-like/Quinoprotein amine dehydrogenase"/>
    <property type="match status" value="1"/>
</dbReference>
<accession>A0A146KF04</accession>
<dbReference type="InterPro" id="IPR015943">
    <property type="entry name" value="WD40/YVTN_repeat-like_dom_sf"/>
</dbReference>
<reference evidence="2" key="1">
    <citation type="submission" date="2015-07" db="EMBL/GenBank/DDBJ databases">
        <title>Adaptation to a free-living lifestyle via gene acquisitions in the diplomonad Trepomonas sp. PC1.</title>
        <authorList>
            <person name="Xu F."/>
            <person name="Jerlstrom-Hultqvist J."/>
            <person name="Kolisko M."/>
            <person name="Simpson A.G.B."/>
            <person name="Roger A.J."/>
            <person name="Svard S.G."/>
            <person name="Andersson J.O."/>
        </authorList>
    </citation>
    <scope>NUCLEOTIDE SEQUENCE</scope>
    <source>
        <strain evidence="2">PC1</strain>
    </source>
</reference>
<proteinExistence type="predicted"/>
<gene>
    <name evidence="2" type="ORF">TPC1_13398</name>
</gene>
<evidence type="ECO:0000256" key="1">
    <source>
        <dbReference type="SAM" id="MobiDB-lite"/>
    </source>
</evidence>
<dbReference type="AlphaFoldDB" id="A0A146KF04"/>
<protein>
    <recommendedName>
        <fullName evidence="3">WD domain, G-beta repeat-containing protein</fullName>
    </recommendedName>
</protein>